<evidence type="ECO:0000313" key="1">
    <source>
        <dbReference type="EMBL" id="KAH9645500.1"/>
    </source>
</evidence>
<proteinExistence type="predicted"/>
<comment type="caution">
    <text evidence="1">The sequence shown here is derived from an EMBL/GenBank/DDBJ whole genome shotgun (WGS) entry which is preliminary data.</text>
</comment>
<accession>A0A922SPZ7</accession>
<dbReference type="EMBL" id="JACEFF010000034">
    <property type="protein sequence ID" value="KAH9645500.1"/>
    <property type="molecule type" value="Genomic_DNA"/>
</dbReference>
<evidence type="ECO:0000313" key="2">
    <source>
        <dbReference type="Proteomes" id="UP000814243"/>
    </source>
</evidence>
<name>A0A922SPZ7_SPOEX</name>
<sequence length="159" mass="18291">MNDMLHFFKSLKLINSTNGHDVTSTNKFIAGYQITIASILLLFDDLRLEGYNNLLTRRLNQDVTDTLFGQIRSKRKKPTTRQFMTAFRKIFFTNIIKAGKQGKGSSNLSQLLVNTEKLGFILGSEEEEIPMDEDCNETEVHPLFLVRIIVKWNYQKITG</sequence>
<protein>
    <submittedName>
        <fullName evidence="1">Uncharacterized protein</fullName>
    </submittedName>
</protein>
<dbReference type="AlphaFoldDB" id="A0A922SPZ7"/>
<gene>
    <name evidence="1" type="ORF">HF086_007016</name>
</gene>
<organism evidence="1 2">
    <name type="scientific">Spodoptera exigua</name>
    <name type="common">Beet armyworm</name>
    <name type="synonym">Noctua fulgens</name>
    <dbReference type="NCBI Taxonomy" id="7107"/>
    <lineage>
        <taxon>Eukaryota</taxon>
        <taxon>Metazoa</taxon>
        <taxon>Ecdysozoa</taxon>
        <taxon>Arthropoda</taxon>
        <taxon>Hexapoda</taxon>
        <taxon>Insecta</taxon>
        <taxon>Pterygota</taxon>
        <taxon>Neoptera</taxon>
        <taxon>Endopterygota</taxon>
        <taxon>Lepidoptera</taxon>
        <taxon>Glossata</taxon>
        <taxon>Ditrysia</taxon>
        <taxon>Noctuoidea</taxon>
        <taxon>Noctuidae</taxon>
        <taxon>Amphipyrinae</taxon>
        <taxon>Spodoptera</taxon>
    </lineage>
</organism>
<reference evidence="1" key="1">
    <citation type="journal article" date="2021" name="G3 (Bethesda)">
        <title>Genome and transcriptome analysis of the beet armyworm Spodoptera exigua reveals targets for pest control. .</title>
        <authorList>
            <person name="Simon S."/>
            <person name="Breeschoten T."/>
            <person name="Jansen H.J."/>
            <person name="Dirks R.P."/>
            <person name="Schranz M.E."/>
            <person name="Ros V.I.D."/>
        </authorList>
    </citation>
    <scope>NUCLEOTIDE SEQUENCE</scope>
    <source>
        <strain evidence="1">TB_SE_WUR_2020</strain>
    </source>
</reference>
<dbReference type="Proteomes" id="UP000814243">
    <property type="component" value="Unassembled WGS sequence"/>
</dbReference>